<feature type="transmembrane region" description="Helical" evidence="8">
    <location>
        <begin position="207"/>
        <end position="226"/>
    </location>
</feature>
<feature type="transmembrane region" description="Helical" evidence="8">
    <location>
        <begin position="7"/>
        <end position="26"/>
    </location>
</feature>
<feature type="transmembrane region" description="Helical" evidence="8">
    <location>
        <begin position="540"/>
        <end position="560"/>
    </location>
</feature>
<comment type="caution">
    <text evidence="9">The sequence shown here is derived from an EMBL/GenBank/DDBJ whole genome shotgun (WGS) entry which is preliminary data.</text>
</comment>
<evidence type="ECO:0000256" key="2">
    <source>
        <dbReference type="ARBA" id="ARBA00022475"/>
    </source>
</evidence>
<keyword evidence="3" id="KW-0808">Transferase</keyword>
<dbReference type="GO" id="GO:0005886">
    <property type="term" value="C:plasma membrane"/>
    <property type="evidence" value="ECO:0007669"/>
    <property type="project" value="UniProtKB-SubCell"/>
</dbReference>
<evidence type="ECO:0000256" key="6">
    <source>
        <dbReference type="ARBA" id="ARBA00023136"/>
    </source>
</evidence>
<feature type="transmembrane region" description="Helical" evidence="8">
    <location>
        <begin position="444"/>
        <end position="464"/>
    </location>
</feature>
<feature type="transmembrane region" description="Helical" evidence="8">
    <location>
        <begin position="338"/>
        <end position="359"/>
    </location>
</feature>
<feature type="transmembrane region" description="Helical" evidence="8">
    <location>
        <begin position="387"/>
        <end position="404"/>
    </location>
</feature>
<reference evidence="10" key="1">
    <citation type="submission" date="2017-08" db="EMBL/GenBank/DDBJ databases">
        <authorList>
            <person name="Grouzdev D.S."/>
            <person name="Gaisin V.A."/>
            <person name="Rysina M.S."/>
            <person name="Gorlenko V.M."/>
        </authorList>
    </citation>
    <scope>NUCLEOTIDE SEQUENCE [LARGE SCALE GENOMIC DNA]</scope>
    <source>
        <strain evidence="10">Kir15-3F</strain>
    </source>
</reference>
<evidence type="ECO:0000256" key="3">
    <source>
        <dbReference type="ARBA" id="ARBA00022679"/>
    </source>
</evidence>
<feature type="transmembrane region" description="Helical" evidence="8">
    <location>
        <begin position="601"/>
        <end position="620"/>
    </location>
</feature>
<keyword evidence="6 8" id="KW-0472">Membrane</keyword>
<keyword evidence="2" id="KW-1003">Cell membrane</keyword>
<dbReference type="Proteomes" id="UP000220527">
    <property type="component" value="Unassembled WGS sequence"/>
</dbReference>
<feature type="transmembrane region" description="Helical" evidence="8">
    <location>
        <begin position="566"/>
        <end position="589"/>
    </location>
</feature>
<feature type="transmembrane region" description="Helical" evidence="8">
    <location>
        <begin position="182"/>
        <end position="201"/>
    </location>
</feature>
<keyword evidence="10" id="KW-1185">Reference proteome</keyword>
<dbReference type="AlphaFoldDB" id="A0A2A6RNG0"/>
<comment type="similarity">
    <text evidence="7">Belongs to the glycosyltransferase 87 family.</text>
</comment>
<evidence type="ECO:0000256" key="8">
    <source>
        <dbReference type="SAM" id="Phobius"/>
    </source>
</evidence>
<feature type="transmembrane region" description="Helical" evidence="8">
    <location>
        <begin position="416"/>
        <end position="437"/>
    </location>
</feature>
<evidence type="ECO:0000313" key="10">
    <source>
        <dbReference type="Proteomes" id="UP000220527"/>
    </source>
</evidence>
<organism evidence="9 10">
    <name type="scientific">Candidatus Viridilinea mediisalina</name>
    <dbReference type="NCBI Taxonomy" id="2024553"/>
    <lineage>
        <taxon>Bacteria</taxon>
        <taxon>Bacillati</taxon>
        <taxon>Chloroflexota</taxon>
        <taxon>Chloroflexia</taxon>
        <taxon>Chloroflexales</taxon>
        <taxon>Chloroflexineae</taxon>
        <taxon>Oscillochloridaceae</taxon>
        <taxon>Candidatus Viridilinea</taxon>
    </lineage>
</organism>
<dbReference type="GO" id="GO:0016758">
    <property type="term" value="F:hexosyltransferase activity"/>
    <property type="evidence" value="ECO:0007669"/>
    <property type="project" value="InterPro"/>
</dbReference>
<evidence type="ECO:0008006" key="11">
    <source>
        <dbReference type="Google" id="ProtNLM"/>
    </source>
</evidence>
<name>A0A2A6RNG0_9CHLR</name>
<feature type="transmembrane region" description="Helical" evidence="8">
    <location>
        <begin position="507"/>
        <end position="528"/>
    </location>
</feature>
<evidence type="ECO:0000256" key="4">
    <source>
        <dbReference type="ARBA" id="ARBA00022692"/>
    </source>
</evidence>
<dbReference type="Pfam" id="PF09594">
    <property type="entry name" value="GT87"/>
    <property type="match status" value="1"/>
</dbReference>
<dbReference type="EMBL" id="NQWI01000006">
    <property type="protein sequence ID" value="PDW04634.1"/>
    <property type="molecule type" value="Genomic_DNA"/>
</dbReference>
<feature type="transmembrane region" description="Helical" evidence="8">
    <location>
        <begin position="309"/>
        <end position="331"/>
    </location>
</feature>
<feature type="transmembrane region" description="Helical" evidence="8">
    <location>
        <begin position="253"/>
        <end position="271"/>
    </location>
</feature>
<protein>
    <recommendedName>
        <fullName evidence="11">DUF2029 domain-containing protein</fullName>
    </recommendedName>
</protein>
<proteinExistence type="inferred from homology"/>
<keyword evidence="5 8" id="KW-1133">Transmembrane helix</keyword>
<feature type="transmembrane region" description="Helical" evidence="8">
    <location>
        <begin position="148"/>
        <end position="175"/>
    </location>
</feature>
<evidence type="ECO:0000256" key="1">
    <source>
        <dbReference type="ARBA" id="ARBA00004651"/>
    </source>
</evidence>
<evidence type="ECO:0000313" key="9">
    <source>
        <dbReference type="EMBL" id="PDW04634.1"/>
    </source>
</evidence>
<dbReference type="InterPro" id="IPR018584">
    <property type="entry name" value="GT87"/>
</dbReference>
<dbReference type="RefSeq" id="WP_097642491.1">
    <property type="nucleotide sequence ID" value="NZ_NQWI01000006.1"/>
</dbReference>
<evidence type="ECO:0000256" key="7">
    <source>
        <dbReference type="ARBA" id="ARBA00024033"/>
    </source>
</evidence>
<gene>
    <name evidence="9" type="ORF">CJ255_02335</name>
</gene>
<accession>A0A2A6RNG0</accession>
<evidence type="ECO:0000256" key="5">
    <source>
        <dbReference type="ARBA" id="ARBA00022989"/>
    </source>
</evidence>
<dbReference type="OrthoDB" id="138828at2"/>
<comment type="subcellular location">
    <subcellularLocation>
        <location evidence="1">Cell membrane</location>
        <topology evidence="1">Multi-pass membrane protein</topology>
    </subcellularLocation>
</comment>
<keyword evidence="4 8" id="KW-0812">Transmembrane</keyword>
<sequence length="632" mass="68845">MRSLRSDALALAFGLCSILVVSWWLFSGQRMQLFSAEQLPVETGFYGVEPLGEREGSVRWTAGQAQFSLPNPGGRPLVVLELSGAMAEPRYLQVAGALEVELALGPEVRRYQLLADEQPHEALTISFVVEPFQPAGDPRELGVVVRTVGIYGGGAAPAIVHGGSLLLSLVLYGLLRTSLRPWMAASGTGLFVIALLVGYSLRWPSLPFAAFATLGGLVLMVTLLGYRVTLPGWERWHTPSAPVAAAGQRPSGIIWLLCLALLVAYWGQSFWNQLYIHPDLTLDLGIYLEAGREILAGRNPYATFGLDELIIGVSFVYPPASLPVFAVLALLEPSHAERFWLLGNLVIYLIALLGIYAALPQQAPRWALVALLGLGFGFAPFWEHVAIGQINSLILMGMALFMLGQRNRAYGWVGDLSLALVILIKLTPGILLLWPLLRGDWMRLVRIGALLLLLCLPSLAIFGITPWQQFANIAPQLLAGTPRNPYNQALVAQLVVLTEHASSAERIALGLGRGFTLMLLGSWVLVAWRRRSHHDDGSALAYGVAVVTLASSLIWYHHLIFLAIPLAWLGFAAPTAWMRWSALLAIGLMQISRWLEFGLGLPPWSVVGGYLLMLGALGIWQTQTDKTSRVGA</sequence>